<dbReference type="EMBL" id="QDKH01000006">
    <property type="protein sequence ID" value="PWC17861.1"/>
    <property type="molecule type" value="Genomic_DNA"/>
</dbReference>
<evidence type="ECO:0000256" key="1">
    <source>
        <dbReference type="ARBA" id="ARBA00023015"/>
    </source>
</evidence>
<comment type="caution">
    <text evidence="5">The sequence shown here is derived from an EMBL/GenBank/DDBJ whole genome shotgun (WGS) entry which is preliminary data.</text>
</comment>
<sequence>MMPATRREEVATLLRTLGHPTRLHIALLLHRQPQTVSALETQLNIRQPSLSQHLAVLREAGLVYATREAKSVTYAVSDGQPANLVAALSALVGEEEPDETAAQQPLADEPVYAHLQGDELVFATVRFPGDA</sequence>
<dbReference type="Pfam" id="PF01022">
    <property type="entry name" value="HTH_5"/>
    <property type="match status" value="1"/>
</dbReference>
<keyword evidence="3" id="KW-0804">Transcription</keyword>
<dbReference type="InterPro" id="IPR036390">
    <property type="entry name" value="WH_DNA-bd_sf"/>
</dbReference>
<dbReference type="InterPro" id="IPR011991">
    <property type="entry name" value="ArsR-like_HTH"/>
</dbReference>
<dbReference type="CDD" id="cd00090">
    <property type="entry name" value="HTH_ARSR"/>
    <property type="match status" value="1"/>
</dbReference>
<dbReference type="RefSeq" id="WP_136165629.1">
    <property type="nucleotide sequence ID" value="NZ_KZ819074.1"/>
</dbReference>
<dbReference type="AlphaFoldDB" id="A0A2U1U888"/>
<dbReference type="InterPro" id="IPR036388">
    <property type="entry name" value="WH-like_DNA-bd_sf"/>
</dbReference>
<dbReference type="GO" id="GO:0003700">
    <property type="term" value="F:DNA-binding transcription factor activity"/>
    <property type="evidence" value="ECO:0007669"/>
    <property type="project" value="InterPro"/>
</dbReference>
<name>A0A2U1U888_9GAMM</name>
<gene>
    <name evidence="5" type="ORF">DDT56_06355</name>
</gene>
<dbReference type="NCBIfam" id="NF033788">
    <property type="entry name" value="HTH_metalloreg"/>
    <property type="match status" value="1"/>
</dbReference>
<keyword evidence="1" id="KW-0805">Transcription regulation</keyword>
<dbReference type="PANTHER" id="PTHR43132">
    <property type="entry name" value="ARSENICAL RESISTANCE OPERON REPRESSOR ARSR-RELATED"/>
    <property type="match status" value="1"/>
</dbReference>
<reference evidence="5 6" key="1">
    <citation type="submission" date="2018-04" db="EMBL/GenBank/DDBJ databases">
        <title>Brenneria corticis sp.nov.</title>
        <authorList>
            <person name="Li Y."/>
        </authorList>
    </citation>
    <scope>NUCLEOTIDE SEQUENCE [LARGE SCALE GENOMIC DNA]</scope>
    <source>
        <strain evidence="5 6">CFCC 11842</strain>
    </source>
</reference>
<dbReference type="Proteomes" id="UP000296159">
    <property type="component" value="Unassembled WGS sequence"/>
</dbReference>
<evidence type="ECO:0000313" key="5">
    <source>
        <dbReference type="EMBL" id="PWC17861.1"/>
    </source>
</evidence>
<evidence type="ECO:0000256" key="2">
    <source>
        <dbReference type="ARBA" id="ARBA00023125"/>
    </source>
</evidence>
<accession>A0A2U1U888</accession>
<keyword evidence="6" id="KW-1185">Reference proteome</keyword>
<keyword evidence="2" id="KW-0238">DNA-binding</keyword>
<feature type="domain" description="HTH arsR-type" evidence="4">
    <location>
        <begin position="2"/>
        <end position="96"/>
    </location>
</feature>
<evidence type="ECO:0000313" key="6">
    <source>
        <dbReference type="Proteomes" id="UP000296159"/>
    </source>
</evidence>
<dbReference type="SMART" id="SM00418">
    <property type="entry name" value="HTH_ARSR"/>
    <property type="match status" value="1"/>
</dbReference>
<dbReference type="PANTHER" id="PTHR43132:SF2">
    <property type="entry name" value="ARSENICAL RESISTANCE OPERON REPRESSOR ARSR-RELATED"/>
    <property type="match status" value="1"/>
</dbReference>
<evidence type="ECO:0000259" key="4">
    <source>
        <dbReference type="PROSITE" id="PS50987"/>
    </source>
</evidence>
<dbReference type="InterPro" id="IPR051011">
    <property type="entry name" value="Metal_resp_trans_reg"/>
</dbReference>
<protein>
    <submittedName>
        <fullName evidence="5">Transcriptional regulator</fullName>
    </submittedName>
</protein>
<dbReference type="PRINTS" id="PR00778">
    <property type="entry name" value="HTHARSR"/>
</dbReference>
<proteinExistence type="predicted"/>
<dbReference type="GO" id="GO:0003677">
    <property type="term" value="F:DNA binding"/>
    <property type="evidence" value="ECO:0007669"/>
    <property type="project" value="UniProtKB-KW"/>
</dbReference>
<dbReference type="Gene3D" id="1.10.10.10">
    <property type="entry name" value="Winged helix-like DNA-binding domain superfamily/Winged helix DNA-binding domain"/>
    <property type="match status" value="1"/>
</dbReference>
<evidence type="ECO:0000256" key="3">
    <source>
        <dbReference type="ARBA" id="ARBA00023163"/>
    </source>
</evidence>
<dbReference type="SUPFAM" id="SSF46785">
    <property type="entry name" value="Winged helix' DNA-binding domain"/>
    <property type="match status" value="1"/>
</dbReference>
<organism evidence="5 6">
    <name type="scientific">Brenneria corticis</name>
    <dbReference type="NCBI Taxonomy" id="2173106"/>
    <lineage>
        <taxon>Bacteria</taxon>
        <taxon>Pseudomonadati</taxon>
        <taxon>Pseudomonadota</taxon>
        <taxon>Gammaproteobacteria</taxon>
        <taxon>Enterobacterales</taxon>
        <taxon>Pectobacteriaceae</taxon>
        <taxon>Brenneria</taxon>
    </lineage>
</organism>
<dbReference type="PROSITE" id="PS50987">
    <property type="entry name" value="HTH_ARSR_2"/>
    <property type="match status" value="1"/>
</dbReference>
<dbReference type="InterPro" id="IPR001845">
    <property type="entry name" value="HTH_ArsR_DNA-bd_dom"/>
</dbReference>